<keyword evidence="1" id="KW-1133">Transmembrane helix</keyword>
<sequence length="144" mass="16205">VASIGSDGVAVRSTFFTAPRGPEREAVQRDARHLASIRYALIDDRFVCNYNCTTIIGGLAILLVAIWMGGYEDGFSWSEDPEREFHYHPTFMVMGMKRRLSFNSQDHFSMEIAHHAVGRGAGTITFHDHTAEMLGEHARYEIAQ</sequence>
<evidence type="ECO:0000313" key="3">
    <source>
        <dbReference type="Proteomes" id="UP000230423"/>
    </source>
</evidence>
<proteinExistence type="predicted"/>
<keyword evidence="1" id="KW-0812">Transmembrane</keyword>
<reference evidence="2 3" key="1">
    <citation type="submission" date="2015-09" db="EMBL/GenBank/DDBJ databases">
        <title>Draft genome of the parasitic nematode Teladorsagia circumcincta isolate WARC Sus (inbred).</title>
        <authorList>
            <person name="Mitreva M."/>
        </authorList>
    </citation>
    <scope>NUCLEOTIDE SEQUENCE [LARGE SCALE GENOMIC DNA]</scope>
    <source>
        <strain evidence="2 3">S</strain>
    </source>
</reference>
<feature type="transmembrane region" description="Helical" evidence="1">
    <location>
        <begin position="47"/>
        <end position="68"/>
    </location>
</feature>
<dbReference type="Gene3D" id="1.20.120.1770">
    <property type="match status" value="1"/>
</dbReference>
<accession>A0A2G9U4S1</accession>
<organism evidence="2 3">
    <name type="scientific">Teladorsagia circumcincta</name>
    <name type="common">Brown stomach worm</name>
    <name type="synonym">Ostertagia circumcincta</name>
    <dbReference type="NCBI Taxonomy" id="45464"/>
    <lineage>
        <taxon>Eukaryota</taxon>
        <taxon>Metazoa</taxon>
        <taxon>Ecdysozoa</taxon>
        <taxon>Nematoda</taxon>
        <taxon>Chromadorea</taxon>
        <taxon>Rhabditida</taxon>
        <taxon>Rhabditina</taxon>
        <taxon>Rhabditomorpha</taxon>
        <taxon>Strongyloidea</taxon>
        <taxon>Trichostrongylidae</taxon>
        <taxon>Teladorsagia</taxon>
    </lineage>
</organism>
<keyword evidence="3" id="KW-1185">Reference proteome</keyword>
<gene>
    <name evidence="2" type="ORF">TELCIR_13055</name>
</gene>
<name>A0A2G9U4S1_TELCI</name>
<dbReference type="AlphaFoldDB" id="A0A2G9U4S1"/>
<protein>
    <submittedName>
        <fullName evidence="2">Uncharacterized protein</fullName>
    </submittedName>
</protein>
<evidence type="ECO:0000313" key="2">
    <source>
        <dbReference type="EMBL" id="PIO65286.1"/>
    </source>
</evidence>
<evidence type="ECO:0000256" key="1">
    <source>
        <dbReference type="SAM" id="Phobius"/>
    </source>
</evidence>
<keyword evidence="1" id="KW-0472">Membrane</keyword>
<dbReference type="Proteomes" id="UP000230423">
    <property type="component" value="Unassembled WGS sequence"/>
</dbReference>
<feature type="non-terminal residue" evidence="2">
    <location>
        <position position="1"/>
    </location>
</feature>
<dbReference type="EMBL" id="KZ349135">
    <property type="protein sequence ID" value="PIO65286.1"/>
    <property type="molecule type" value="Genomic_DNA"/>
</dbReference>